<organism evidence="1 2">
    <name type="scientific">Zizania palustris</name>
    <name type="common">Northern wild rice</name>
    <dbReference type="NCBI Taxonomy" id="103762"/>
    <lineage>
        <taxon>Eukaryota</taxon>
        <taxon>Viridiplantae</taxon>
        <taxon>Streptophyta</taxon>
        <taxon>Embryophyta</taxon>
        <taxon>Tracheophyta</taxon>
        <taxon>Spermatophyta</taxon>
        <taxon>Magnoliopsida</taxon>
        <taxon>Liliopsida</taxon>
        <taxon>Poales</taxon>
        <taxon>Poaceae</taxon>
        <taxon>BOP clade</taxon>
        <taxon>Oryzoideae</taxon>
        <taxon>Oryzeae</taxon>
        <taxon>Zizaniinae</taxon>
        <taxon>Zizania</taxon>
    </lineage>
</organism>
<reference evidence="1" key="2">
    <citation type="submission" date="2021-02" db="EMBL/GenBank/DDBJ databases">
        <authorList>
            <person name="Kimball J.A."/>
            <person name="Haas M.W."/>
            <person name="Macchietto M."/>
            <person name="Kono T."/>
            <person name="Duquette J."/>
            <person name="Shao M."/>
        </authorList>
    </citation>
    <scope>NUCLEOTIDE SEQUENCE</scope>
    <source>
        <tissue evidence="1">Fresh leaf tissue</tissue>
    </source>
</reference>
<sequence>MGLLFVQRLDGEGLFNAASKDSIISRDFYGRSGRSYLFDHVLRLRFRFRFRFRFRKVGCYGHLQETSQHLPMLLCTPRILVCLQGLTFVSE</sequence>
<keyword evidence="2" id="KW-1185">Reference proteome</keyword>
<accession>A0A8J5X4C2</accession>
<dbReference type="AlphaFoldDB" id="A0A8J5X4C2"/>
<comment type="caution">
    <text evidence="1">The sequence shown here is derived from an EMBL/GenBank/DDBJ whole genome shotgun (WGS) entry which is preliminary data.</text>
</comment>
<proteinExistence type="predicted"/>
<dbReference type="Proteomes" id="UP000729402">
    <property type="component" value="Unassembled WGS sequence"/>
</dbReference>
<protein>
    <submittedName>
        <fullName evidence="1">Uncharacterized protein</fullName>
    </submittedName>
</protein>
<name>A0A8J5X4C2_ZIZPA</name>
<gene>
    <name evidence="1" type="ORF">GUJ93_ZPchr0013g36062</name>
</gene>
<dbReference type="EMBL" id="JAAALK010000079">
    <property type="protein sequence ID" value="KAG8097192.1"/>
    <property type="molecule type" value="Genomic_DNA"/>
</dbReference>
<dbReference type="OrthoDB" id="6407410at2759"/>
<evidence type="ECO:0000313" key="2">
    <source>
        <dbReference type="Proteomes" id="UP000729402"/>
    </source>
</evidence>
<reference evidence="1" key="1">
    <citation type="journal article" date="2021" name="bioRxiv">
        <title>Whole Genome Assembly and Annotation of Northern Wild Rice, Zizania palustris L., Supports a Whole Genome Duplication in the Zizania Genus.</title>
        <authorList>
            <person name="Haas M."/>
            <person name="Kono T."/>
            <person name="Macchietto M."/>
            <person name="Millas R."/>
            <person name="McGilp L."/>
            <person name="Shao M."/>
            <person name="Duquette J."/>
            <person name="Hirsch C.N."/>
            <person name="Kimball J."/>
        </authorList>
    </citation>
    <scope>NUCLEOTIDE SEQUENCE</scope>
    <source>
        <tissue evidence="1">Fresh leaf tissue</tissue>
    </source>
</reference>
<evidence type="ECO:0000313" key="1">
    <source>
        <dbReference type="EMBL" id="KAG8097192.1"/>
    </source>
</evidence>